<proteinExistence type="predicted"/>
<name>A0A4Z2IVH8_9TELE</name>
<evidence type="ECO:0000313" key="4">
    <source>
        <dbReference type="EMBL" id="TNN81965.1"/>
    </source>
</evidence>
<dbReference type="Gene3D" id="1.10.472.80">
    <property type="entry name" value="Ypt/Rab-GAP domain of gyp1p, domain 3"/>
    <property type="match status" value="1"/>
</dbReference>
<comment type="caution">
    <text evidence="4">The sequence shown here is derived from an EMBL/GenBank/DDBJ whole genome shotgun (WGS) entry which is preliminary data.</text>
</comment>
<dbReference type="PROSITE" id="PS50086">
    <property type="entry name" value="TBC_RABGAP"/>
    <property type="match status" value="1"/>
</dbReference>
<dbReference type="Proteomes" id="UP000314294">
    <property type="component" value="Unassembled WGS sequence"/>
</dbReference>
<dbReference type="GO" id="GO:0005096">
    <property type="term" value="F:GTPase activator activity"/>
    <property type="evidence" value="ECO:0007669"/>
    <property type="project" value="TreeGrafter"/>
</dbReference>
<dbReference type="EMBL" id="SRLO01000043">
    <property type="protein sequence ID" value="TNN81965.1"/>
    <property type="molecule type" value="Genomic_DNA"/>
</dbReference>
<dbReference type="OrthoDB" id="159449at2759"/>
<dbReference type="InterPro" id="IPR035969">
    <property type="entry name" value="Rab-GAP_TBC_sf"/>
</dbReference>
<dbReference type="PANTHER" id="PTHR47219">
    <property type="entry name" value="RAB GTPASE-ACTIVATING PROTEIN 1-LIKE"/>
    <property type="match status" value="1"/>
</dbReference>
<evidence type="ECO:0000256" key="2">
    <source>
        <dbReference type="SAM" id="MobiDB-lite"/>
    </source>
</evidence>
<gene>
    <name evidence="4" type="primary">Tbc1d10a_0</name>
    <name evidence="4" type="ORF">EYF80_007873</name>
</gene>
<keyword evidence="1" id="KW-0175">Coiled coil</keyword>
<dbReference type="InterPro" id="IPR050302">
    <property type="entry name" value="Rab_GAP_TBC_domain"/>
</dbReference>
<sequence length="351" mass="39472">MAVTSKEFGPEEVVAGRKMLGPTSPAQKNLSDEDSSGSDAGSEVGQEPETDRFGFILTHGSTAGSLGPPPELVRQRETKWIHIMSQWDRILLKKTSKSLDSQPALQSWVDVIERDLDRQFPFHEMFLSKDGHGQRALFRVLKAFTQYQPEEGYCQAQGPVAAVLLMNMPAEEAFWCLVQISEQYLPGYYSPLLEGVLFDAAMLNWALKRTSPAAHKHLQHHGVEPLMFATDWLMCLFTRHLPFNTLLRVWDLFFCYGVRVLLQVAVVLVRRVLGRAEQRKQCQGQMETLEKLRAVMEQAQEEDNTFIAEVRMKHVGGVEESVLGAAVSQRSGETDGEGVGKVEKRQTLVNI</sequence>
<feature type="coiled-coil region" evidence="1">
    <location>
        <begin position="279"/>
        <end position="309"/>
    </location>
</feature>
<dbReference type="Gene3D" id="1.10.8.270">
    <property type="entry name" value="putative rabgap domain of human tbc1 domain family member 14 like domains"/>
    <property type="match status" value="1"/>
</dbReference>
<dbReference type="Pfam" id="PF00566">
    <property type="entry name" value="RabGAP-TBC"/>
    <property type="match status" value="1"/>
</dbReference>
<dbReference type="AlphaFoldDB" id="A0A4Z2IVH8"/>
<feature type="region of interest" description="Disordered" evidence="2">
    <location>
        <begin position="1"/>
        <end position="47"/>
    </location>
</feature>
<dbReference type="FunFam" id="1.10.472.80:FF:000008">
    <property type="entry name" value="TBC1 domain family member 10A"/>
    <property type="match status" value="1"/>
</dbReference>
<keyword evidence="5" id="KW-1185">Reference proteome</keyword>
<evidence type="ECO:0000259" key="3">
    <source>
        <dbReference type="PROSITE" id="PS50086"/>
    </source>
</evidence>
<evidence type="ECO:0000256" key="1">
    <source>
        <dbReference type="SAM" id="Coils"/>
    </source>
</evidence>
<dbReference type="SMART" id="SM00164">
    <property type="entry name" value="TBC"/>
    <property type="match status" value="1"/>
</dbReference>
<organism evidence="4 5">
    <name type="scientific">Liparis tanakae</name>
    <name type="common">Tanaka's snailfish</name>
    <dbReference type="NCBI Taxonomy" id="230148"/>
    <lineage>
        <taxon>Eukaryota</taxon>
        <taxon>Metazoa</taxon>
        <taxon>Chordata</taxon>
        <taxon>Craniata</taxon>
        <taxon>Vertebrata</taxon>
        <taxon>Euteleostomi</taxon>
        <taxon>Actinopterygii</taxon>
        <taxon>Neopterygii</taxon>
        <taxon>Teleostei</taxon>
        <taxon>Neoteleostei</taxon>
        <taxon>Acanthomorphata</taxon>
        <taxon>Eupercaria</taxon>
        <taxon>Perciformes</taxon>
        <taxon>Cottioidei</taxon>
        <taxon>Cottales</taxon>
        <taxon>Liparidae</taxon>
        <taxon>Liparis</taxon>
    </lineage>
</organism>
<protein>
    <submittedName>
        <fullName evidence="4">TBC1 domain family member 10A</fullName>
    </submittedName>
</protein>
<dbReference type="FunFam" id="1.10.8.270:FF:000007">
    <property type="entry name" value="TBC1 domain family member 10A"/>
    <property type="match status" value="1"/>
</dbReference>
<accession>A0A4Z2IVH8</accession>
<dbReference type="InterPro" id="IPR000195">
    <property type="entry name" value="Rab-GAP-TBC_dom"/>
</dbReference>
<feature type="domain" description="Rab-GAP TBC" evidence="3">
    <location>
        <begin position="70"/>
        <end position="257"/>
    </location>
</feature>
<dbReference type="GO" id="GO:0031267">
    <property type="term" value="F:small GTPase binding"/>
    <property type="evidence" value="ECO:0007669"/>
    <property type="project" value="TreeGrafter"/>
</dbReference>
<dbReference type="PANTHER" id="PTHR47219:SF4">
    <property type="entry name" value="TBC1 DOMAIN FAMILY MEMBER 10A"/>
    <property type="match status" value="1"/>
</dbReference>
<dbReference type="SUPFAM" id="SSF47923">
    <property type="entry name" value="Ypt/Rab-GAP domain of gyp1p"/>
    <property type="match status" value="2"/>
</dbReference>
<evidence type="ECO:0000313" key="5">
    <source>
        <dbReference type="Proteomes" id="UP000314294"/>
    </source>
</evidence>
<reference evidence="4 5" key="1">
    <citation type="submission" date="2019-03" db="EMBL/GenBank/DDBJ databases">
        <title>First draft genome of Liparis tanakae, snailfish: a comprehensive survey of snailfish specific genes.</title>
        <authorList>
            <person name="Kim W."/>
            <person name="Song I."/>
            <person name="Jeong J.-H."/>
            <person name="Kim D."/>
            <person name="Kim S."/>
            <person name="Ryu S."/>
            <person name="Song J.Y."/>
            <person name="Lee S.K."/>
        </authorList>
    </citation>
    <scope>NUCLEOTIDE SEQUENCE [LARGE SCALE GENOMIC DNA]</scope>
    <source>
        <tissue evidence="4">Muscle</tissue>
    </source>
</reference>